<dbReference type="Gene3D" id="2.30.110.10">
    <property type="entry name" value="Electron Transport, Fmn-binding Protein, Chain A"/>
    <property type="match status" value="1"/>
</dbReference>
<comment type="similarity">
    <text evidence="1">Belongs to the non-flavoprotein flavin reductase family.</text>
</comment>
<sequence>MTDVTGEPTPEPGAEPTPERMRHALGHFATGVTVVTGFGPEGEPVGFACQSFTSVSLHPPLVLFCADHRGRSWPRMRDQGVFTVNVLGHGQRDVVQRFGSAAGARFDGLDWERSGPGGPSLPGALVRVHCTVEQVHVAGDHDVVVGRVRGLDDGSSGRPMLFYRGRFTVTERRGSAVAADTSDESGVEPMDDYWG</sequence>
<keyword evidence="2" id="KW-0560">Oxidoreductase</keyword>
<comment type="caution">
    <text evidence="5">The sequence shown here is derived from an EMBL/GenBank/DDBJ whole genome shotgun (WGS) entry which is preliminary data.</text>
</comment>
<evidence type="ECO:0000256" key="1">
    <source>
        <dbReference type="ARBA" id="ARBA00008898"/>
    </source>
</evidence>
<proteinExistence type="inferred from homology"/>
<dbReference type="Pfam" id="PF01613">
    <property type="entry name" value="Flavin_Reduct"/>
    <property type="match status" value="1"/>
</dbReference>
<dbReference type="PANTHER" id="PTHR30466">
    <property type="entry name" value="FLAVIN REDUCTASE"/>
    <property type="match status" value="1"/>
</dbReference>
<keyword evidence="6" id="KW-1185">Reference proteome</keyword>
<feature type="domain" description="Flavin reductase like" evidence="4">
    <location>
        <begin position="25"/>
        <end position="169"/>
    </location>
</feature>
<dbReference type="InterPro" id="IPR002563">
    <property type="entry name" value="Flavin_Rdtase-like_dom"/>
</dbReference>
<dbReference type="EMBL" id="BAABIW010000001">
    <property type="protein sequence ID" value="GAA5015804.1"/>
    <property type="molecule type" value="Genomic_DNA"/>
</dbReference>
<gene>
    <name evidence="5" type="ORF">GCM10023258_00790</name>
</gene>
<organism evidence="5 6">
    <name type="scientific">Terrabacter aeriphilus</name>
    <dbReference type="NCBI Taxonomy" id="515662"/>
    <lineage>
        <taxon>Bacteria</taxon>
        <taxon>Bacillati</taxon>
        <taxon>Actinomycetota</taxon>
        <taxon>Actinomycetes</taxon>
        <taxon>Micrococcales</taxon>
        <taxon>Intrasporangiaceae</taxon>
        <taxon>Terrabacter</taxon>
    </lineage>
</organism>
<dbReference type="Proteomes" id="UP001500427">
    <property type="component" value="Unassembled WGS sequence"/>
</dbReference>
<feature type="region of interest" description="Disordered" evidence="3">
    <location>
        <begin position="173"/>
        <end position="195"/>
    </location>
</feature>
<dbReference type="InterPro" id="IPR050268">
    <property type="entry name" value="NADH-dep_flavin_reductase"/>
</dbReference>
<evidence type="ECO:0000256" key="3">
    <source>
        <dbReference type="SAM" id="MobiDB-lite"/>
    </source>
</evidence>
<feature type="compositionally biased region" description="Acidic residues" evidence="3">
    <location>
        <begin position="181"/>
        <end position="195"/>
    </location>
</feature>
<evidence type="ECO:0000313" key="6">
    <source>
        <dbReference type="Proteomes" id="UP001500427"/>
    </source>
</evidence>
<evidence type="ECO:0000313" key="5">
    <source>
        <dbReference type="EMBL" id="GAA5015804.1"/>
    </source>
</evidence>
<evidence type="ECO:0000256" key="2">
    <source>
        <dbReference type="ARBA" id="ARBA00023002"/>
    </source>
</evidence>
<evidence type="ECO:0000259" key="4">
    <source>
        <dbReference type="SMART" id="SM00903"/>
    </source>
</evidence>
<name>A0ABP9J0T9_9MICO</name>
<accession>A0ABP9J0T9</accession>
<dbReference type="InterPro" id="IPR012349">
    <property type="entry name" value="Split_barrel_FMN-bd"/>
</dbReference>
<dbReference type="PANTHER" id="PTHR30466:SF11">
    <property type="entry name" value="FLAVIN-DEPENDENT MONOOXYGENASE, REDUCTASE SUBUNIT HSAB"/>
    <property type="match status" value="1"/>
</dbReference>
<dbReference type="SMART" id="SM00903">
    <property type="entry name" value="Flavin_Reduct"/>
    <property type="match status" value="1"/>
</dbReference>
<protein>
    <submittedName>
        <fullName evidence="5">Flavin reductase family protein</fullName>
    </submittedName>
</protein>
<reference evidence="6" key="1">
    <citation type="journal article" date="2019" name="Int. J. Syst. Evol. Microbiol.">
        <title>The Global Catalogue of Microorganisms (GCM) 10K type strain sequencing project: providing services to taxonomists for standard genome sequencing and annotation.</title>
        <authorList>
            <consortium name="The Broad Institute Genomics Platform"/>
            <consortium name="The Broad Institute Genome Sequencing Center for Infectious Disease"/>
            <person name="Wu L."/>
            <person name="Ma J."/>
        </authorList>
    </citation>
    <scope>NUCLEOTIDE SEQUENCE [LARGE SCALE GENOMIC DNA]</scope>
    <source>
        <strain evidence="6">JCM 17687</strain>
    </source>
</reference>
<dbReference type="SUPFAM" id="SSF50475">
    <property type="entry name" value="FMN-binding split barrel"/>
    <property type="match status" value="1"/>
</dbReference>